<dbReference type="Proteomes" id="UP000005707">
    <property type="component" value="Unassembled WGS sequence"/>
</dbReference>
<name>F7PU02_9MOLU</name>
<dbReference type="AlphaFoldDB" id="F7PU02"/>
<evidence type="ECO:0000313" key="2">
    <source>
        <dbReference type="EMBL" id="ERJ12187.1"/>
    </source>
</evidence>
<organism evidence="2 3">
    <name type="scientific">Haloplasma contractile SSD-17B</name>
    <dbReference type="NCBI Taxonomy" id="1033810"/>
    <lineage>
        <taxon>Bacteria</taxon>
        <taxon>Bacillati</taxon>
        <taxon>Mycoplasmatota</taxon>
        <taxon>Mollicutes</taxon>
        <taxon>Haloplasmatales</taxon>
        <taxon>Haloplasmataceae</taxon>
        <taxon>Haloplasma</taxon>
    </lineage>
</organism>
<keyword evidence="3" id="KW-1185">Reference proteome</keyword>
<keyword evidence="1" id="KW-1133">Transmembrane helix</keyword>
<comment type="caution">
    <text evidence="2">The sequence shown here is derived from an EMBL/GenBank/DDBJ whole genome shotgun (WGS) entry which is preliminary data.</text>
</comment>
<keyword evidence="1" id="KW-0812">Transmembrane</keyword>
<feature type="transmembrane region" description="Helical" evidence="1">
    <location>
        <begin position="7"/>
        <end position="33"/>
    </location>
</feature>
<dbReference type="RefSeq" id="WP_008825188.1">
    <property type="nucleotide sequence ID" value="NZ_AFNU02000005.1"/>
</dbReference>
<sequence>MKRYLPVIITFIKVTFFITLLYLLIYGFVYYVFEKELFRLTHSILFILAFSALSTFRYKDIELEVKTKNGYDYTDELIDILKHNTLFKFKHNEHNTITIDPSIIDRLYTGKTIIHIKQDTILFKGPKSYVYRIIKHLDLVERKR</sequence>
<reference evidence="2 3" key="1">
    <citation type="journal article" date="2011" name="J. Bacteriol.">
        <title>Genome sequence of Haloplasma contractile, an unusual contractile bacterium from a deep-sea anoxic brine lake.</title>
        <authorList>
            <person name="Antunes A."/>
            <person name="Alam I."/>
            <person name="El Dorry H."/>
            <person name="Siam R."/>
            <person name="Robertson A."/>
            <person name="Bajic V.B."/>
            <person name="Stingl U."/>
        </authorList>
    </citation>
    <scope>NUCLEOTIDE SEQUENCE [LARGE SCALE GENOMIC DNA]</scope>
    <source>
        <strain evidence="2 3">SSD-17B</strain>
    </source>
</reference>
<evidence type="ECO:0000313" key="3">
    <source>
        <dbReference type="Proteomes" id="UP000005707"/>
    </source>
</evidence>
<evidence type="ECO:0000256" key="1">
    <source>
        <dbReference type="SAM" id="Phobius"/>
    </source>
</evidence>
<reference evidence="2 3" key="2">
    <citation type="journal article" date="2013" name="PLoS ONE">
        <title>INDIGO - INtegrated Data Warehouse of MIcrobial GenOmes with Examples from the Red Sea Extremophiles.</title>
        <authorList>
            <person name="Alam I."/>
            <person name="Antunes A."/>
            <person name="Kamau A.A."/>
            <person name="Ba Alawi W."/>
            <person name="Kalkatawi M."/>
            <person name="Stingl U."/>
            <person name="Bajic V.B."/>
        </authorList>
    </citation>
    <scope>NUCLEOTIDE SEQUENCE [LARGE SCALE GENOMIC DNA]</scope>
    <source>
        <strain evidence="2 3">SSD-17B</strain>
    </source>
</reference>
<keyword evidence="1" id="KW-0472">Membrane</keyword>
<feature type="transmembrane region" description="Helical" evidence="1">
    <location>
        <begin position="39"/>
        <end position="58"/>
    </location>
</feature>
<protein>
    <submittedName>
        <fullName evidence="2">Uncharacterized protein</fullName>
    </submittedName>
</protein>
<accession>F7PU02</accession>
<gene>
    <name evidence="2" type="ORF">HLPCO_001714</name>
</gene>
<dbReference type="EMBL" id="AFNU02000005">
    <property type="protein sequence ID" value="ERJ12187.1"/>
    <property type="molecule type" value="Genomic_DNA"/>
</dbReference>
<proteinExistence type="predicted"/>
<dbReference type="InParanoid" id="F7PU02"/>